<evidence type="ECO:0000313" key="3">
    <source>
        <dbReference type="EMBL" id="KAK4200737.1"/>
    </source>
</evidence>
<organism evidence="3 4">
    <name type="scientific">Triangularia verruculosa</name>
    <dbReference type="NCBI Taxonomy" id="2587418"/>
    <lineage>
        <taxon>Eukaryota</taxon>
        <taxon>Fungi</taxon>
        <taxon>Dikarya</taxon>
        <taxon>Ascomycota</taxon>
        <taxon>Pezizomycotina</taxon>
        <taxon>Sordariomycetes</taxon>
        <taxon>Sordariomycetidae</taxon>
        <taxon>Sordariales</taxon>
        <taxon>Podosporaceae</taxon>
        <taxon>Triangularia</taxon>
    </lineage>
</organism>
<dbReference type="EMBL" id="MU863915">
    <property type="protein sequence ID" value="KAK4200737.1"/>
    <property type="molecule type" value="Genomic_DNA"/>
</dbReference>
<name>A0AAN7AW92_9PEZI</name>
<comment type="caution">
    <text evidence="3">The sequence shown here is derived from an EMBL/GenBank/DDBJ whole genome shotgun (WGS) entry which is preliminary data.</text>
</comment>
<evidence type="ECO:0000313" key="4">
    <source>
        <dbReference type="Proteomes" id="UP001303160"/>
    </source>
</evidence>
<feature type="transmembrane region" description="Helical" evidence="2">
    <location>
        <begin position="242"/>
        <end position="264"/>
    </location>
</feature>
<feature type="transmembrane region" description="Helical" evidence="2">
    <location>
        <begin position="370"/>
        <end position="389"/>
    </location>
</feature>
<gene>
    <name evidence="3" type="ORF">QBC40DRAFT_173105</name>
</gene>
<keyword evidence="2" id="KW-0472">Membrane</keyword>
<feature type="region of interest" description="Disordered" evidence="1">
    <location>
        <begin position="343"/>
        <end position="363"/>
    </location>
</feature>
<keyword evidence="2" id="KW-0812">Transmembrane</keyword>
<dbReference type="PANTHER" id="PTHR35043:SF8">
    <property type="entry name" value="DUF4220 DOMAIN-CONTAINING PROTEIN"/>
    <property type="match status" value="1"/>
</dbReference>
<dbReference type="AlphaFoldDB" id="A0AAN7AW92"/>
<feature type="transmembrane region" description="Helical" evidence="2">
    <location>
        <begin position="566"/>
        <end position="587"/>
    </location>
</feature>
<keyword evidence="4" id="KW-1185">Reference proteome</keyword>
<dbReference type="PANTHER" id="PTHR35043">
    <property type="entry name" value="TRANSCRIPTION FACTOR DOMAIN-CONTAINING PROTEIN"/>
    <property type="match status" value="1"/>
</dbReference>
<accession>A0AAN7AW92</accession>
<sequence length="609" mass="68461">MPNTTIAQAQPVGWQPNSSRRGTFDIIESCAVTIFTCTWTIQHLNVPGPNDTKAKRFLRTCKWMVITILLPEFILAHAIIEFMMALNTMEEMRTTQDHNLTVAASPSLKALWDGFRDFLNTSILSKLFCRGTEKDPEAFKLKDEPGWTITHAYFANMGGFVRESLLNLKAANGTSKKGMVTTPVLGTHLAQCLDQFEPFQVSEDDIKDKGKSDDFAKLFAVLQILQLVLSVIVRHFRGLPFAQLETLTLAIAVCGVATWIAFWYKPRAISVPIKLERRQVLEEQDSAGSLAERKSIGENEKEHLGTHLDSDLDDGHGSNGTQIELDRKVFDSYWSVLTNSWDKDTTSSPERVPNDSVPTRSSQVGESHSLTYVLAGTSAAFAALHAIAWNFHFPTALEATMWRAGTILLVVVPPLGLLVIPISQITFWDGDPGRFLDVTVKVLTRLMWEEPDMKLRSRYNQTRVELTRIRHIHALQPKPNSMVLYQTIFCPDKDEDPNIRDDRLGRILTYVQEMQKQGEGITFQYVQQFETLVELMKGKGTKNMVVEAARTNVYPRKMMPAAVNLGIVYVIGIVYCIARLMVVGVGLSSLRSMPDGVYVKTWTDYIPSI</sequence>
<feature type="transmembrane region" description="Helical" evidence="2">
    <location>
        <begin position="401"/>
        <end position="420"/>
    </location>
</feature>
<protein>
    <submittedName>
        <fullName evidence="3">Uncharacterized protein</fullName>
    </submittedName>
</protein>
<proteinExistence type="predicted"/>
<keyword evidence="2" id="KW-1133">Transmembrane helix</keyword>
<evidence type="ECO:0000256" key="2">
    <source>
        <dbReference type="SAM" id="Phobius"/>
    </source>
</evidence>
<feature type="transmembrane region" description="Helical" evidence="2">
    <location>
        <begin position="63"/>
        <end position="86"/>
    </location>
</feature>
<evidence type="ECO:0000256" key="1">
    <source>
        <dbReference type="SAM" id="MobiDB-lite"/>
    </source>
</evidence>
<reference evidence="3" key="2">
    <citation type="submission" date="2023-05" db="EMBL/GenBank/DDBJ databases">
        <authorList>
            <consortium name="Lawrence Berkeley National Laboratory"/>
            <person name="Steindorff A."/>
            <person name="Hensen N."/>
            <person name="Bonometti L."/>
            <person name="Westerberg I."/>
            <person name="Brannstrom I.O."/>
            <person name="Guillou S."/>
            <person name="Cros-Aarteil S."/>
            <person name="Calhoun S."/>
            <person name="Haridas S."/>
            <person name="Kuo A."/>
            <person name="Mondo S."/>
            <person name="Pangilinan J."/>
            <person name="Riley R."/>
            <person name="Labutti K."/>
            <person name="Andreopoulos B."/>
            <person name="Lipzen A."/>
            <person name="Chen C."/>
            <person name="Yanf M."/>
            <person name="Daum C."/>
            <person name="Ng V."/>
            <person name="Clum A."/>
            <person name="Ohm R."/>
            <person name="Martin F."/>
            <person name="Silar P."/>
            <person name="Natvig D."/>
            <person name="Lalanne C."/>
            <person name="Gautier V."/>
            <person name="Ament-Velasquez S.L."/>
            <person name="Kruys A."/>
            <person name="Hutchinson M.I."/>
            <person name="Powell A.J."/>
            <person name="Barry K."/>
            <person name="Miller A.N."/>
            <person name="Grigoriev I.V."/>
            <person name="Debuchy R."/>
            <person name="Gladieux P."/>
            <person name="Thoren M.H."/>
            <person name="Johannesson H."/>
        </authorList>
    </citation>
    <scope>NUCLEOTIDE SEQUENCE</scope>
    <source>
        <strain evidence="3">CBS 315.58</strain>
    </source>
</reference>
<dbReference type="Proteomes" id="UP001303160">
    <property type="component" value="Unassembled WGS sequence"/>
</dbReference>
<reference evidence="3" key="1">
    <citation type="journal article" date="2023" name="Mol. Phylogenet. Evol.">
        <title>Genome-scale phylogeny and comparative genomics of the fungal order Sordariales.</title>
        <authorList>
            <person name="Hensen N."/>
            <person name="Bonometti L."/>
            <person name="Westerberg I."/>
            <person name="Brannstrom I.O."/>
            <person name="Guillou S."/>
            <person name="Cros-Aarteil S."/>
            <person name="Calhoun S."/>
            <person name="Haridas S."/>
            <person name="Kuo A."/>
            <person name="Mondo S."/>
            <person name="Pangilinan J."/>
            <person name="Riley R."/>
            <person name="LaButti K."/>
            <person name="Andreopoulos B."/>
            <person name="Lipzen A."/>
            <person name="Chen C."/>
            <person name="Yan M."/>
            <person name="Daum C."/>
            <person name="Ng V."/>
            <person name="Clum A."/>
            <person name="Steindorff A."/>
            <person name="Ohm R.A."/>
            <person name="Martin F."/>
            <person name="Silar P."/>
            <person name="Natvig D.O."/>
            <person name="Lalanne C."/>
            <person name="Gautier V."/>
            <person name="Ament-Velasquez S.L."/>
            <person name="Kruys A."/>
            <person name="Hutchinson M.I."/>
            <person name="Powell A.J."/>
            <person name="Barry K."/>
            <person name="Miller A.N."/>
            <person name="Grigoriev I.V."/>
            <person name="Debuchy R."/>
            <person name="Gladieux P."/>
            <person name="Hiltunen Thoren M."/>
            <person name="Johannesson H."/>
        </authorList>
    </citation>
    <scope>NUCLEOTIDE SEQUENCE</scope>
    <source>
        <strain evidence="3">CBS 315.58</strain>
    </source>
</reference>